<evidence type="ECO:0000256" key="1">
    <source>
        <dbReference type="SAM" id="MobiDB-lite"/>
    </source>
</evidence>
<comment type="caution">
    <text evidence="2">The sequence shown here is derived from an EMBL/GenBank/DDBJ whole genome shotgun (WGS) entry which is preliminary data.</text>
</comment>
<reference evidence="2 3" key="1">
    <citation type="submission" date="2016-12" db="EMBL/GenBank/DDBJ databases">
        <title>The genomes of Aspergillus section Nigri reveals drivers in fungal speciation.</title>
        <authorList>
            <consortium name="DOE Joint Genome Institute"/>
            <person name="Vesth T.C."/>
            <person name="Nybo J."/>
            <person name="Theobald S."/>
            <person name="Brandl J."/>
            <person name="Frisvad J.C."/>
            <person name="Nielsen K.F."/>
            <person name="Lyhne E.K."/>
            <person name="Kogle M.E."/>
            <person name="Kuo A."/>
            <person name="Riley R."/>
            <person name="Clum A."/>
            <person name="Nolan M."/>
            <person name="Lipzen A."/>
            <person name="Salamov A."/>
            <person name="Henrissat B."/>
            <person name="Wiebenga A."/>
            <person name="De Vries R.P."/>
            <person name="Grigoriev I.V."/>
            <person name="Mortensen U.H."/>
            <person name="Andersen M.R."/>
            <person name="Baker S.E."/>
        </authorList>
    </citation>
    <scope>NUCLEOTIDE SEQUENCE [LARGE SCALE GENOMIC DNA]</scope>
    <source>
        <strain evidence="2 3">CBS 117.55</strain>
    </source>
</reference>
<evidence type="ECO:0000313" key="2">
    <source>
        <dbReference type="EMBL" id="PWY69563.1"/>
    </source>
</evidence>
<accession>A0A317V5J6</accession>
<proteinExistence type="predicted"/>
<feature type="compositionally biased region" description="Basic and acidic residues" evidence="1">
    <location>
        <begin position="1"/>
        <end position="15"/>
    </location>
</feature>
<feature type="region of interest" description="Disordered" evidence="1">
    <location>
        <begin position="1"/>
        <end position="34"/>
    </location>
</feature>
<name>A0A317V5J6_9EURO</name>
<evidence type="ECO:0000313" key="3">
    <source>
        <dbReference type="Proteomes" id="UP000247233"/>
    </source>
</evidence>
<dbReference type="EMBL" id="MSFL01000033">
    <property type="protein sequence ID" value="PWY69563.1"/>
    <property type="molecule type" value="Genomic_DNA"/>
</dbReference>
<dbReference type="Proteomes" id="UP000247233">
    <property type="component" value="Unassembled WGS sequence"/>
</dbReference>
<dbReference type="VEuPathDB" id="FungiDB:BO70DRAFT_148118"/>
<protein>
    <submittedName>
        <fullName evidence="2">Uncharacterized protein</fullName>
    </submittedName>
</protein>
<gene>
    <name evidence="2" type="ORF">BO70DRAFT_148118</name>
</gene>
<organism evidence="2 3">
    <name type="scientific">Aspergillus heteromorphus CBS 117.55</name>
    <dbReference type="NCBI Taxonomy" id="1448321"/>
    <lineage>
        <taxon>Eukaryota</taxon>
        <taxon>Fungi</taxon>
        <taxon>Dikarya</taxon>
        <taxon>Ascomycota</taxon>
        <taxon>Pezizomycotina</taxon>
        <taxon>Eurotiomycetes</taxon>
        <taxon>Eurotiomycetidae</taxon>
        <taxon>Eurotiales</taxon>
        <taxon>Aspergillaceae</taxon>
        <taxon>Aspergillus</taxon>
        <taxon>Aspergillus subgen. Circumdati</taxon>
    </lineage>
</organism>
<keyword evidence="3" id="KW-1185">Reference proteome</keyword>
<sequence>MRGMRGIRESGEGGRELSGTGPSRDHRRRIPRAAGCRRMRRPDEAFRLFAREHVTALVWIRPPDPYLVSFVLFSTSGSRQGGGPEIQALQAPRLAGATYASGPKAPGSPAAD</sequence>
<dbReference type="AlphaFoldDB" id="A0A317V5J6"/>
<dbReference type="RefSeq" id="XP_025395590.1">
    <property type="nucleotide sequence ID" value="XM_025538185.1"/>
</dbReference>
<dbReference type="GeneID" id="37060422"/>
<feature type="compositionally biased region" description="Basic residues" evidence="1">
    <location>
        <begin position="25"/>
        <end position="34"/>
    </location>
</feature>